<keyword evidence="3" id="KW-1185">Reference proteome</keyword>
<dbReference type="Proteomes" id="UP000254601">
    <property type="component" value="Unassembled WGS sequence"/>
</dbReference>
<keyword evidence="1" id="KW-0812">Transmembrane</keyword>
<evidence type="ECO:0000313" key="2">
    <source>
        <dbReference type="EMBL" id="SUO97647.1"/>
    </source>
</evidence>
<feature type="transmembrane region" description="Helical" evidence="1">
    <location>
        <begin position="16"/>
        <end position="35"/>
    </location>
</feature>
<dbReference type="EMBL" id="UHIC01000001">
    <property type="protein sequence ID" value="SUO97647.1"/>
    <property type="molecule type" value="Genomic_DNA"/>
</dbReference>
<dbReference type="RefSeq" id="WP_072576980.1">
    <property type="nucleotide sequence ID" value="NZ_LWHB01000122.1"/>
</dbReference>
<organism evidence="2 3">
    <name type="scientific">Suttonella ornithocola</name>
    <dbReference type="NCBI Taxonomy" id="279832"/>
    <lineage>
        <taxon>Bacteria</taxon>
        <taxon>Pseudomonadati</taxon>
        <taxon>Pseudomonadota</taxon>
        <taxon>Gammaproteobacteria</taxon>
        <taxon>Cardiobacteriales</taxon>
        <taxon>Cardiobacteriaceae</taxon>
        <taxon>Suttonella</taxon>
    </lineage>
</organism>
<keyword evidence="1" id="KW-1133">Transmembrane helix</keyword>
<evidence type="ECO:0000256" key="1">
    <source>
        <dbReference type="SAM" id="Phobius"/>
    </source>
</evidence>
<accession>A0A380N1L3</accession>
<sequence length="197" mass="22909">MSLTEKYPEIYKKSKLLMELLFVRYAVLFLIFLFIPAEWENLIYVLTILATGVDLVLLVLDVNEWSKVGVKMPSFWWALIVPVYLWKRSNILETSKTPFWLYLCTITISTVFFIFYDASFDDDEAYYAELEQTACQIATDIARKNQYLRSLGKCISVSITSSYDYEHDGIATFSSGRTVRISISELKNNEVYVEFVN</sequence>
<gene>
    <name evidence="2" type="ORF">NCTC13337_02546</name>
</gene>
<proteinExistence type="predicted"/>
<feature type="transmembrane region" description="Helical" evidence="1">
    <location>
        <begin position="41"/>
        <end position="61"/>
    </location>
</feature>
<evidence type="ECO:0000313" key="3">
    <source>
        <dbReference type="Proteomes" id="UP000254601"/>
    </source>
</evidence>
<name>A0A380N1L3_9GAMM</name>
<keyword evidence="1" id="KW-0472">Membrane</keyword>
<feature type="transmembrane region" description="Helical" evidence="1">
    <location>
        <begin position="99"/>
        <end position="116"/>
    </location>
</feature>
<reference evidence="2 3" key="1">
    <citation type="submission" date="2018-06" db="EMBL/GenBank/DDBJ databases">
        <authorList>
            <consortium name="Pathogen Informatics"/>
            <person name="Doyle S."/>
        </authorList>
    </citation>
    <scope>NUCLEOTIDE SEQUENCE [LARGE SCALE GENOMIC DNA]</scope>
    <source>
        <strain evidence="2 3">NCTC13337</strain>
    </source>
</reference>
<feature type="transmembrane region" description="Helical" evidence="1">
    <location>
        <begin position="68"/>
        <end position="87"/>
    </location>
</feature>
<dbReference type="AlphaFoldDB" id="A0A380N1L3"/>
<protein>
    <submittedName>
        <fullName evidence="2">Uncharacterized protein</fullName>
    </submittedName>
</protein>
<dbReference type="OrthoDB" id="8859199at2"/>